<feature type="transmembrane region" description="Helical" evidence="1">
    <location>
        <begin position="55"/>
        <end position="74"/>
    </location>
</feature>
<feature type="transmembrane region" description="Helical" evidence="1">
    <location>
        <begin position="191"/>
        <end position="223"/>
    </location>
</feature>
<sequence>MINKLLEKETFTFSSIWFKQNKKIYFLLLFDIFCLLILAIFSFKEYLIGNFDKNLPYDGLMFLLLMFILFVFRFNLSLLVFTKQRLGIPIAIIFLLIVIYSETKYVDVTSPFLLIFDSLILFFNKFFFVIPKGISKIITYILYLYLFYAPLIIYAFDIIFNVKLNNKAKAFDVFSGFYASTLSKKLRIMDIIVISFFMAISMWVGLISINIYWAFLAVPISLYSIYEFCKRLHLNKIVNPKCKLVIYLVAATLLTALIYSQRFPYWGINIFRLR</sequence>
<feature type="transmembrane region" description="Helical" evidence="1">
    <location>
        <begin position="24"/>
        <end position="43"/>
    </location>
</feature>
<feature type="transmembrane region" description="Helical" evidence="1">
    <location>
        <begin position="112"/>
        <end position="130"/>
    </location>
</feature>
<keyword evidence="1" id="KW-0472">Membrane</keyword>
<evidence type="ECO:0000313" key="2">
    <source>
        <dbReference type="EMBL" id="MPL72737.1"/>
    </source>
</evidence>
<organism evidence="2">
    <name type="scientific">bioreactor metagenome</name>
    <dbReference type="NCBI Taxonomy" id="1076179"/>
    <lineage>
        <taxon>unclassified sequences</taxon>
        <taxon>metagenomes</taxon>
        <taxon>ecological metagenomes</taxon>
    </lineage>
</organism>
<evidence type="ECO:0000256" key="1">
    <source>
        <dbReference type="SAM" id="Phobius"/>
    </source>
</evidence>
<gene>
    <name evidence="2" type="ORF">SDC9_18527</name>
</gene>
<name>A0A644U215_9ZZZZ</name>
<protein>
    <submittedName>
        <fullName evidence="2">Uncharacterized protein</fullName>
    </submittedName>
</protein>
<comment type="caution">
    <text evidence="2">The sequence shown here is derived from an EMBL/GenBank/DDBJ whole genome shotgun (WGS) entry which is preliminary data.</text>
</comment>
<keyword evidence="1" id="KW-0812">Transmembrane</keyword>
<feature type="transmembrane region" description="Helical" evidence="1">
    <location>
        <begin position="86"/>
        <end position="106"/>
    </location>
</feature>
<feature type="transmembrane region" description="Helical" evidence="1">
    <location>
        <begin position="244"/>
        <end position="261"/>
    </location>
</feature>
<accession>A0A644U215</accession>
<reference evidence="2" key="1">
    <citation type="submission" date="2019-08" db="EMBL/GenBank/DDBJ databases">
        <authorList>
            <person name="Kucharzyk K."/>
            <person name="Murdoch R.W."/>
            <person name="Higgins S."/>
            <person name="Loffler F."/>
        </authorList>
    </citation>
    <scope>NUCLEOTIDE SEQUENCE</scope>
</reference>
<feature type="transmembrane region" description="Helical" evidence="1">
    <location>
        <begin position="137"/>
        <end position="156"/>
    </location>
</feature>
<dbReference type="EMBL" id="VSSQ01000068">
    <property type="protein sequence ID" value="MPL72737.1"/>
    <property type="molecule type" value="Genomic_DNA"/>
</dbReference>
<proteinExistence type="predicted"/>
<dbReference type="AlphaFoldDB" id="A0A644U215"/>
<keyword evidence="1" id="KW-1133">Transmembrane helix</keyword>